<dbReference type="AlphaFoldDB" id="A0A6A6RK45"/>
<dbReference type="EMBL" id="MU006804">
    <property type="protein sequence ID" value="KAF2635662.1"/>
    <property type="molecule type" value="Genomic_DNA"/>
</dbReference>
<proteinExistence type="predicted"/>
<evidence type="ECO:0000313" key="1">
    <source>
        <dbReference type="EMBL" id="KAF2635662.1"/>
    </source>
</evidence>
<evidence type="ECO:0000313" key="2">
    <source>
        <dbReference type="Proteomes" id="UP000799753"/>
    </source>
</evidence>
<gene>
    <name evidence="1" type="ORF">P280DRAFT_168844</name>
</gene>
<keyword evidence="2" id="KW-1185">Reference proteome</keyword>
<protein>
    <submittedName>
        <fullName evidence="1">Uncharacterized protein</fullName>
    </submittedName>
</protein>
<reference evidence="1" key="1">
    <citation type="journal article" date="2020" name="Stud. Mycol.">
        <title>101 Dothideomycetes genomes: a test case for predicting lifestyles and emergence of pathogens.</title>
        <authorList>
            <person name="Haridas S."/>
            <person name="Albert R."/>
            <person name="Binder M."/>
            <person name="Bloem J."/>
            <person name="Labutti K."/>
            <person name="Salamov A."/>
            <person name="Andreopoulos B."/>
            <person name="Baker S."/>
            <person name="Barry K."/>
            <person name="Bills G."/>
            <person name="Bluhm B."/>
            <person name="Cannon C."/>
            <person name="Castanera R."/>
            <person name="Culley D."/>
            <person name="Daum C."/>
            <person name="Ezra D."/>
            <person name="Gonzalez J."/>
            <person name="Henrissat B."/>
            <person name="Kuo A."/>
            <person name="Liang C."/>
            <person name="Lipzen A."/>
            <person name="Lutzoni F."/>
            <person name="Magnuson J."/>
            <person name="Mondo S."/>
            <person name="Nolan M."/>
            <person name="Ohm R."/>
            <person name="Pangilinan J."/>
            <person name="Park H.-J."/>
            <person name="Ramirez L."/>
            <person name="Alfaro M."/>
            <person name="Sun H."/>
            <person name="Tritt A."/>
            <person name="Yoshinaga Y."/>
            <person name="Zwiers L.-H."/>
            <person name="Turgeon B."/>
            <person name="Goodwin S."/>
            <person name="Spatafora J."/>
            <person name="Crous P."/>
            <person name="Grigoriev I."/>
        </authorList>
    </citation>
    <scope>NUCLEOTIDE SEQUENCE</scope>
    <source>
        <strain evidence="1">CBS 473.64</strain>
    </source>
</reference>
<organism evidence="1 2">
    <name type="scientific">Massarina eburnea CBS 473.64</name>
    <dbReference type="NCBI Taxonomy" id="1395130"/>
    <lineage>
        <taxon>Eukaryota</taxon>
        <taxon>Fungi</taxon>
        <taxon>Dikarya</taxon>
        <taxon>Ascomycota</taxon>
        <taxon>Pezizomycotina</taxon>
        <taxon>Dothideomycetes</taxon>
        <taxon>Pleosporomycetidae</taxon>
        <taxon>Pleosporales</taxon>
        <taxon>Massarineae</taxon>
        <taxon>Massarinaceae</taxon>
        <taxon>Massarina</taxon>
    </lineage>
</organism>
<name>A0A6A6RK45_9PLEO</name>
<dbReference type="Proteomes" id="UP000799753">
    <property type="component" value="Unassembled WGS sequence"/>
</dbReference>
<accession>A0A6A6RK45</accession>
<sequence length="254" mass="29165">MSSSIPQRATRAGWNDLATELKLAILEYRLISKEHITPEIHNKTLLPLALTSTELHRLAMGVYFKSNTFLLQSPHFQKNLQKIHLFHSSRNPMGVNLRQRIRSLQLNLSYVFQFAATSASGVFWEEHDLGQLLIPNDPHPLAKRRLTNWQMHFTNLRSFKLVLEDNFSNCPVAYYDGPIPLEWLDAFHTCITKDAVGMDIEVVIMHGDDMCDCNMGIAEAFRNMLMGRKWDGGERVARNMLSPALRDYFTGTIF</sequence>